<dbReference type="AlphaFoldDB" id="A0AAD4KWU5"/>
<name>A0AAD4KWU5_9EURO</name>
<dbReference type="PANTHER" id="PTHR31410:SF1">
    <property type="entry name" value="POST-GPI ATTACHMENT TO PROTEINS FACTOR 4"/>
    <property type="match status" value="1"/>
</dbReference>
<evidence type="ECO:0000313" key="2">
    <source>
        <dbReference type="EMBL" id="KAH8698673.1"/>
    </source>
</evidence>
<keyword evidence="3" id="KW-1185">Reference proteome</keyword>
<feature type="transmembrane region" description="Helical" evidence="1">
    <location>
        <begin position="281"/>
        <end position="301"/>
    </location>
</feature>
<dbReference type="EMBL" id="JAJTJA010000005">
    <property type="protein sequence ID" value="KAH8698673.1"/>
    <property type="molecule type" value="Genomic_DNA"/>
</dbReference>
<dbReference type="GO" id="GO:0000139">
    <property type="term" value="C:Golgi membrane"/>
    <property type="evidence" value="ECO:0007669"/>
    <property type="project" value="InterPro"/>
</dbReference>
<feature type="transmembrane region" description="Helical" evidence="1">
    <location>
        <begin position="20"/>
        <end position="39"/>
    </location>
</feature>
<dbReference type="PANTHER" id="PTHR31410">
    <property type="entry name" value="TRANSMEMBRANE PROTEIN 246"/>
    <property type="match status" value="1"/>
</dbReference>
<evidence type="ECO:0000256" key="1">
    <source>
        <dbReference type="SAM" id="Phobius"/>
    </source>
</evidence>
<reference evidence="2" key="1">
    <citation type="submission" date="2021-12" db="EMBL/GenBank/DDBJ databases">
        <title>Convergent genome expansion in fungi linked to evolution of root-endophyte symbiosis.</title>
        <authorList>
            <consortium name="DOE Joint Genome Institute"/>
            <person name="Ke Y.-H."/>
            <person name="Bonito G."/>
            <person name="Liao H.-L."/>
            <person name="Looney B."/>
            <person name="Rojas-Flechas A."/>
            <person name="Nash J."/>
            <person name="Hameed K."/>
            <person name="Schadt C."/>
            <person name="Martin F."/>
            <person name="Crous P.W."/>
            <person name="Miettinen O."/>
            <person name="Magnuson J.K."/>
            <person name="Labbe J."/>
            <person name="Jacobson D."/>
            <person name="Doktycz M.J."/>
            <person name="Veneault-Fourrey C."/>
            <person name="Kuo A."/>
            <person name="Mondo S."/>
            <person name="Calhoun S."/>
            <person name="Riley R."/>
            <person name="Ohm R."/>
            <person name="LaButti K."/>
            <person name="Andreopoulos B."/>
            <person name="Pangilinan J."/>
            <person name="Nolan M."/>
            <person name="Tritt A."/>
            <person name="Clum A."/>
            <person name="Lipzen A."/>
            <person name="Daum C."/>
            <person name="Barry K."/>
            <person name="Grigoriev I.V."/>
            <person name="Vilgalys R."/>
        </authorList>
    </citation>
    <scope>NUCLEOTIDE SEQUENCE</scope>
    <source>
        <strain evidence="2">PMI_201</strain>
    </source>
</reference>
<accession>A0AAD4KWU5</accession>
<dbReference type="GO" id="GO:0006506">
    <property type="term" value="P:GPI anchor biosynthetic process"/>
    <property type="evidence" value="ECO:0007669"/>
    <property type="project" value="InterPro"/>
</dbReference>
<dbReference type="RefSeq" id="XP_046073137.1">
    <property type="nucleotide sequence ID" value="XM_046220257.1"/>
</dbReference>
<dbReference type="CDD" id="cd22189">
    <property type="entry name" value="PGAP4-like_fungal"/>
    <property type="match status" value="1"/>
</dbReference>
<dbReference type="Proteomes" id="UP001201262">
    <property type="component" value="Unassembled WGS sequence"/>
</dbReference>
<gene>
    <name evidence="2" type="ORF">BGW36DRAFT_426366</name>
</gene>
<protein>
    <recommendedName>
        <fullName evidence="4">Integral membrane protein</fullName>
    </recommendedName>
</protein>
<evidence type="ECO:0008006" key="4">
    <source>
        <dbReference type="Google" id="ProtNLM"/>
    </source>
</evidence>
<keyword evidence="1" id="KW-0812">Transmembrane</keyword>
<dbReference type="GeneID" id="70250544"/>
<sequence length="454" mass="52808">MAVGQIFLSSGNLTQILRSPAFKALLATGIFYFFIFQYCRIRFWRDPHSAFFDISKVYDWQYSLTREHEAHHFIAFHKTLLVDNDHQQSDEILKSNDEPLVCAAFVTVKRDLDDYFEDSIGSMLEGLDDRERHALHLKVVFANTDPQRHPSWGQPWLNRVIDSVESYEVPQSTFRELQRLEAEEDFRTKGVFDYVYTLNRCMETDAPYIGIFEDDILFADGWMAKTMKGLMKLNHTMESEPIENVDETLAPTASWLYMRLFYTETQLQWEETDFAYRNIHMIFLVAMSTGLLICMMTRRLFPRARSILTYSTIIVICLVTIPAFTGLYFMIGKYSVHPLRDVVPMDAHGCCSQALIYPRQHVPSLIDYLEQERSGQTDLMIDDFAQKTGLRRFALAPPQVQHVGLRSSRKMAEADTQSTWAFWFEANDAKKLKEEHLSILNDDKIDALLGRFQV</sequence>
<evidence type="ECO:0000313" key="3">
    <source>
        <dbReference type="Proteomes" id="UP001201262"/>
    </source>
</evidence>
<comment type="caution">
    <text evidence="2">The sequence shown here is derived from an EMBL/GenBank/DDBJ whole genome shotgun (WGS) entry which is preliminary data.</text>
</comment>
<feature type="transmembrane region" description="Helical" evidence="1">
    <location>
        <begin position="307"/>
        <end position="331"/>
    </location>
</feature>
<proteinExistence type="predicted"/>
<organism evidence="2 3">
    <name type="scientific">Talaromyces proteolyticus</name>
    <dbReference type="NCBI Taxonomy" id="1131652"/>
    <lineage>
        <taxon>Eukaryota</taxon>
        <taxon>Fungi</taxon>
        <taxon>Dikarya</taxon>
        <taxon>Ascomycota</taxon>
        <taxon>Pezizomycotina</taxon>
        <taxon>Eurotiomycetes</taxon>
        <taxon>Eurotiomycetidae</taxon>
        <taxon>Eurotiales</taxon>
        <taxon>Trichocomaceae</taxon>
        <taxon>Talaromyces</taxon>
        <taxon>Talaromyces sect. Bacilispori</taxon>
    </lineage>
</organism>
<dbReference type="GO" id="GO:0016757">
    <property type="term" value="F:glycosyltransferase activity"/>
    <property type="evidence" value="ECO:0007669"/>
    <property type="project" value="InterPro"/>
</dbReference>
<keyword evidence="1" id="KW-1133">Transmembrane helix</keyword>
<dbReference type="InterPro" id="IPR029675">
    <property type="entry name" value="PGAP4"/>
</dbReference>
<keyword evidence="1" id="KW-0472">Membrane</keyword>